<comment type="subunit">
    <text evidence="2 8">Heterodimer of SbcC and SbcD.</text>
</comment>
<dbReference type="GO" id="GO:0006260">
    <property type="term" value="P:DNA replication"/>
    <property type="evidence" value="ECO:0007669"/>
    <property type="project" value="UniProtKB-KW"/>
</dbReference>
<proteinExistence type="inferred from homology"/>
<evidence type="ECO:0000313" key="12">
    <source>
        <dbReference type="Proteomes" id="UP000618460"/>
    </source>
</evidence>
<keyword evidence="4 8" id="KW-0540">Nuclease</keyword>
<dbReference type="Proteomes" id="UP000618460">
    <property type="component" value="Unassembled WGS sequence"/>
</dbReference>
<dbReference type="AlphaFoldDB" id="A0A917WRH1"/>
<dbReference type="GO" id="GO:0006310">
    <property type="term" value="P:DNA recombination"/>
    <property type="evidence" value="ECO:0007669"/>
    <property type="project" value="UniProtKB-KW"/>
</dbReference>
<keyword evidence="12" id="KW-1185">Reference proteome</keyword>
<dbReference type="RefSeq" id="WP_117152232.1">
    <property type="nucleotide sequence ID" value="NZ_BMLG01000001.1"/>
</dbReference>
<comment type="similarity">
    <text evidence="1 8">Belongs to the SbcD family.</text>
</comment>
<comment type="caution">
    <text evidence="11">The sequence shown here is derived from an EMBL/GenBank/DDBJ whole genome shotgun (WGS) entry which is preliminary data.</text>
</comment>
<evidence type="ECO:0000256" key="3">
    <source>
        <dbReference type="ARBA" id="ARBA00013365"/>
    </source>
</evidence>
<dbReference type="InterPro" id="IPR026843">
    <property type="entry name" value="SbcD_C"/>
</dbReference>
<evidence type="ECO:0000256" key="2">
    <source>
        <dbReference type="ARBA" id="ARBA00011322"/>
    </source>
</evidence>
<keyword evidence="8" id="KW-0235">DNA replication</keyword>
<evidence type="ECO:0000256" key="5">
    <source>
        <dbReference type="ARBA" id="ARBA00022801"/>
    </source>
</evidence>
<feature type="domain" description="Nuclease SbcCD subunit D C-terminal" evidence="10">
    <location>
        <begin position="267"/>
        <end position="357"/>
    </location>
</feature>
<evidence type="ECO:0000256" key="4">
    <source>
        <dbReference type="ARBA" id="ARBA00022722"/>
    </source>
</evidence>
<dbReference type="InterPro" id="IPR004593">
    <property type="entry name" value="SbcD"/>
</dbReference>
<protein>
    <recommendedName>
        <fullName evidence="3 8">Nuclease SbcCD subunit D</fullName>
    </recommendedName>
</protein>
<dbReference type="SUPFAM" id="SSF56300">
    <property type="entry name" value="Metallo-dependent phosphatases"/>
    <property type="match status" value="1"/>
</dbReference>
<dbReference type="GO" id="GO:0004519">
    <property type="term" value="F:endonuclease activity"/>
    <property type="evidence" value="ECO:0007669"/>
    <property type="project" value="UniProtKB-KW"/>
</dbReference>
<evidence type="ECO:0000256" key="6">
    <source>
        <dbReference type="ARBA" id="ARBA00022839"/>
    </source>
</evidence>
<dbReference type="EMBL" id="BMLG01000001">
    <property type="protein sequence ID" value="GGM23288.1"/>
    <property type="molecule type" value="Genomic_DNA"/>
</dbReference>
<dbReference type="OrthoDB" id="9773856at2"/>
<gene>
    <name evidence="8 11" type="primary">sbcD</name>
    <name evidence="11" type="ORF">GCM10011351_06380</name>
</gene>
<accession>A0A917WRH1</accession>
<evidence type="ECO:0000313" key="11">
    <source>
        <dbReference type="EMBL" id="GGM23288.1"/>
    </source>
</evidence>
<keyword evidence="7 8" id="KW-0233">DNA recombination</keyword>
<name>A0A917WRH1_9BACI</name>
<comment type="function">
    <text evidence="8">SbcCD cleaves DNA hairpin structures. These structures can inhibit DNA replication and are intermediates in certain DNA recombination reactions. The complex acts as a 3'-&gt;5' double strand exonuclease that can open hairpins. It also has a 5' single-strand endonuclease activity.</text>
</comment>
<dbReference type="PANTHER" id="PTHR30337:SF0">
    <property type="entry name" value="NUCLEASE SBCCD SUBUNIT D"/>
    <property type="match status" value="1"/>
</dbReference>
<keyword evidence="5 8" id="KW-0378">Hydrolase</keyword>
<dbReference type="GO" id="GO:0008408">
    <property type="term" value="F:3'-5' exonuclease activity"/>
    <property type="evidence" value="ECO:0007669"/>
    <property type="project" value="InterPro"/>
</dbReference>
<feature type="domain" description="Calcineurin-like phosphoesterase" evidence="9">
    <location>
        <begin position="1"/>
        <end position="219"/>
    </location>
</feature>
<reference evidence="11" key="2">
    <citation type="submission" date="2020-09" db="EMBL/GenBank/DDBJ databases">
        <authorList>
            <person name="Sun Q."/>
            <person name="Zhou Y."/>
        </authorList>
    </citation>
    <scope>NUCLEOTIDE SEQUENCE</scope>
    <source>
        <strain evidence="11">CGMCC 1.6333</strain>
    </source>
</reference>
<organism evidence="11 12">
    <name type="scientific">Paraliobacillus quinghaiensis</name>
    <dbReference type="NCBI Taxonomy" id="470815"/>
    <lineage>
        <taxon>Bacteria</taxon>
        <taxon>Bacillati</taxon>
        <taxon>Bacillota</taxon>
        <taxon>Bacilli</taxon>
        <taxon>Bacillales</taxon>
        <taxon>Bacillaceae</taxon>
        <taxon>Paraliobacillus</taxon>
    </lineage>
</organism>
<reference evidence="11" key="1">
    <citation type="journal article" date="2014" name="Int. J. Syst. Evol. Microbiol.">
        <title>Complete genome sequence of Corynebacterium casei LMG S-19264T (=DSM 44701T), isolated from a smear-ripened cheese.</title>
        <authorList>
            <consortium name="US DOE Joint Genome Institute (JGI-PGF)"/>
            <person name="Walter F."/>
            <person name="Albersmeier A."/>
            <person name="Kalinowski J."/>
            <person name="Ruckert C."/>
        </authorList>
    </citation>
    <scope>NUCLEOTIDE SEQUENCE</scope>
    <source>
        <strain evidence="11">CGMCC 1.6333</strain>
    </source>
</reference>
<dbReference type="Pfam" id="PF00149">
    <property type="entry name" value="Metallophos"/>
    <property type="match status" value="1"/>
</dbReference>
<dbReference type="InterPro" id="IPR041796">
    <property type="entry name" value="Mre11_N"/>
</dbReference>
<evidence type="ECO:0000259" key="9">
    <source>
        <dbReference type="Pfam" id="PF00149"/>
    </source>
</evidence>
<dbReference type="InterPro" id="IPR050535">
    <property type="entry name" value="DNA_Repair-Maintenance_Comp"/>
</dbReference>
<sequence>MKILHTADWHLGKIVNSVHMTEDQAHVLAQLVDIVRQEKPDVIIIAGDIYDRSIPPKEAVELLDRTLTQLITEFYSPILIISGNHDSPDRLQFGSRLFRENNLHIETKLTQELRSLTFYDQAGPVHFHLIPYIEPADVRAVFEDENIQSHQQAMEAIVSKIKQRENMDERHVLIGHAFLAGGMESESEERLSMIGGSPYIDSHLFKEFSYVALGHLHQPQKVTYDRIQYSGSILKYSFSEANHTKSVNIIELAADKTATIARVPFKPKRDMRVVEGYFDEFISGEKLAPTDDYLHIRLLDDGQILDPIGKLRKNFPNTLRLERKVLRSNRQLDDLHHIREKQQMTHAQLFHTFYEEMKGESISEERKDHIDQVIQQLMEQERRK</sequence>
<dbReference type="Pfam" id="PF12320">
    <property type="entry name" value="SbcD_C"/>
    <property type="match status" value="1"/>
</dbReference>
<dbReference type="InterPro" id="IPR004843">
    <property type="entry name" value="Calcineurin-like_PHP"/>
</dbReference>
<evidence type="ECO:0000256" key="8">
    <source>
        <dbReference type="RuleBase" id="RU363069"/>
    </source>
</evidence>
<keyword evidence="6 8" id="KW-0269">Exonuclease</keyword>
<dbReference type="CDD" id="cd00840">
    <property type="entry name" value="MPP_Mre11_N"/>
    <property type="match status" value="1"/>
</dbReference>
<evidence type="ECO:0000256" key="7">
    <source>
        <dbReference type="ARBA" id="ARBA00023172"/>
    </source>
</evidence>
<dbReference type="NCBIfam" id="TIGR00619">
    <property type="entry name" value="sbcd"/>
    <property type="match status" value="1"/>
</dbReference>
<evidence type="ECO:0000256" key="1">
    <source>
        <dbReference type="ARBA" id="ARBA00010555"/>
    </source>
</evidence>
<keyword evidence="8" id="KW-0255">Endonuclease</keyword>
<dbReference type="PANTHER" id="PTHR30337">
    <property type="entry name" value="COMPONENT OF ATP-DEPENDENT DSDNA EXONUCLEASE"/>
    <property type="match status" value="1"/>
</dbReference>
<dbReference type="InterPro" id="IPR029052">
    <property type="entry name" value="Metallo-depent_PP-like"/>
</dbReference>
<evidence type="ECO:0000259" key="10">
    <source>
        <dbReference type="Pfam" id="PF12320"/>
    </source>
</evidence>
<dbReference type="Gene3D" id="3.60.21.10">
    <property type="match status" value="1"/>
</dbReference>